<comment type="caution">
    <text evidence="3">The sequence shown here is derived from an EMBL/GenBank/DDBJ whole genome shotgun (WGS) entry which is preliminary data.</text>
</comment>
<evidence type="ECO:0000313" key="3">
    <source>
        <dbReference type="EMBL" id="MCD7471993.1"/>
    </source>
</evidence>
<feature type="region of interest" description="Disordered" evidence="1">
    <location>
        <begin position="1"/>
        <end position="46"/>
    </location>
</feature>
<evidence type="ECO:0000256" key="1">
    <source>
        <dbReference type="SAM" id="MobiDB-lite"/>
    </source>
</evidence>
<evidence type="ECO:0000313" key="4">
    <source>
        <dbReference type="Proteomes" id="UP000823775"/>
    </source>
</evidence>
<organism evidence="3 4">
    <name type="scientific">Datura stramonium</name>
    <name type="common">Jimsonweed</name>
    <name type="synonym">Common thornapple</name>
    <dbReference type="NCBI Taxonomy" id="4076"/>
    <lineage>
        <taxon>Eukaryota</taxon>
        <taxon>Viridiplantae</taxon>
        <taxon>Streptophyta</taxon>
        <taxon>Embryophyta</taxon>
        <taxon>Tracheophyta</taxon>
        <taxon>Spermatophyta</taxon>
        <taxon>Magnoliopsida</taxon>
        <taxon>eudicotyledons</taxon>
        <taxon>Gunneridae</taxon>
        <taxon>Pentapetalae</taxon>
        <taxon>asterids</taxon>
        <taxon>lamiids</taxon>
        <taxon>Solanales</taxon>
        <taxon>Solanaceae</taxon>
        <taxon>Solanoideae</taxon>
        <taxon>Datureae</taxon>
        <taxon>Datura</taxon>
    </lineage>
</organism>
<name>A0ABS8TMC7_DATST</name>
<evidence type="ECO:0000259" key="2">
    <source>
        <dbReference type="Pfam" id="PF20167"/>
    </source>
</evidence>
<dbReference type="Proteomes" id="UP000823775">
    <property type="component" value="Unassembled WGS sequence"/>
</dbReference>
<accession>A0ABS8TMC7</accession>
<protein>
    <recommendedName>
        <fullName evidence="2">Putative plant transposon protein domain-containing protein</fullName>
    </recommendedName>
</protein>
<keyword evidence="4" id="KW-1185">Reference proteome</keyword>
<dbReference type="EMBL" id="JACEIK010001754">
    <property type="protein sequence ID" value="MCD7471993.1"/>
    <property type="molecule type" value="Genomic_DNA"/>
</dbReference>
<proteinExistence type="predicted"/>
<feature type="compositionally biased region" description="Low complexity" evidence="1">
    <location>
        <begin position="10"/>
        <end position="30"/>
    </location>
</feature>
<sequence>MRNDSPVDRSSSSSDSSNSNEGSDNETTSSLAGDSEPIRGDVIKGKTPGFRDNLHWQVKGADTYYQEGLTTTTRGYFKCNITEEVRIIDSEIPEYLDIEDRVVLVASLMFGFPLNIGALIVEEMHWRAVRLSTSFPFPCLITRLCNEAHVPILAGVDVETYATKKYGLDKSRDESRYDLKLHKPEVFGASGQTARATEPTTNQDGETIREDYFTMLSRLIYDLGQNSMPE</sequence>
<dbReference type="InterPro" id="IPR046796">
    <property type="entry name" value="Transposase_32_dom"/>
</dbReference>
<dbReference type="Pfam" id="PF20167">
    <property type="entry name" value="Transposase_32"/>
    <property type="match status" value="1"/>
</dbReference>
<feature type="domain" description="Putative plant transposon protein" evidence="2">
    <location>
        <begin position="99"/>
        <end position="151"/>
    </location>
</feature>
<reference evidence="3 4" key="1">
    <citation type="journal article" date="2021" name="BMC Genomics">
        <title>Datura genome reveals duplications of psychoactive alkaloid biosynthetic genes and high mutation rate following tissue culture.</title>
        <authorList>
            <person name="Rajewski A."/>
            <person name="Carter-House D."/>
            <person name="Stajich J."/>
            <person name="Litt A."/>
        </authorList>
    </citation>
    <scope>NUCLEOTIDE SEQUENCE [LARGE SCALE GENOMIC DNA]</scope>
    <source>
        <strain evidence="3">AR-01</strain>
    </source>
</reference>
<gene>
    <name evidence="3" type="ORF">HAX54_012815</name>
</gene>